<evidence type="ECO:0000313" key="4">
    <source>
        <dbReference type="Proteomes" id="UP000318017"/>
    </source>
</evidence>
<dbReference type="InterPro" id="IPR003399">
    <property type="entry name" value="Mce/MlaD"/>
</dbReference>
<dbReference type="AlphaFoldDB" id="A0A518GGA8"/>
<evidence type="ECO:0000256" key="1">
    <source>
        <dbReference type="SAM" id="Phobius"/>
    </source>
</evidence>
<dbReference type="InterPro" id="IPR052336">
    <property type="entry name" value="MlaD_Phospholipid_Transporter"/>
</dbReference>
<keyword evidence="1" id="KW-0812">Transmembrane</keyword>
<dbReference type="RefSeq" id="WP_145085309.1">
    <property type="nucleotide sequence ID" value="NZ_CP036298.1"/>
</dbReference>
<sequence>MDEQGYRFGVGVLVVASLVIAVILIMFFGAAPNIFKHQYRTTIRFNAAPGVGTDTPVRKNGVQIGRVASVKLLKGAQGVELTLELDAEHEVYVGEQPRIGKGSFITGDAVVEFVPLSEFNLVEKFDGQGGSPANGLLDENEMQLSRAILKDGDFITGGIVAPDPLDTLLDMQSSFATTLASIENAGNQVTALALDVRTMIGGSDGELRRITVQAEQTIANFNQTLDAIESVFADPNLKNSINVVSQRLPELVNEAERVMQQTQSTLAAYEGVGRAAEEAMQNVSEFTQPLGDQGERIVGDVLRTVNNLDSLLGDLRKVSVTVNQVATRINNGQGTFAKLMDDDQLYYSVINTLENVETLTRRLQPVVEDARIFSDKLARDPASLIDVRGALTGRPRGGIK</sequence>
<dbReference type="PANTHER" id="PTHR33371:SF4">
    <property type="entry name" value="INTERMEMBRANE PHOSPHOLIPID TRANSPORT SYSTEM BINDING PROTEIN MLAD"/>
    <property type="match status" value="1"/>
</dbReference>
<gene>
    <name evidence="3" type="ORF">Q31a_60220</name>
</gene>
<feature type="transmembrane region" description="Helical" evidence="1">
    <location>
        <begin position="6"/>
        <end position="30"/>
    </location>
</feature>
<dbReference type="Proteomes" id="UP000318017">
    <property type="component" value="Chromosome"/>
</dbReference>
<dbReference type="KEGG" id="ahel:Q31a_60220"/>
<evidence type="ECO:0000313" key="3">
    <source>
        <dbReference type="EMBL" id="QDV27629.1"/>
    </source>
</evidence>
<reference evidence="3 4" key="1">
    <citation type="submission" date="2019-02" db="EMBL/GenBank/DDBJ databases">
        <title>Deep-cultivation of Planctomycetes and their phenomic and genomic characterization uncovers novel biology.</title>
        <authorList>
            <person name="Wiegand S."/>
            <person name="Jogler M."/>
            <person name="Boedeker C."/>
            <person name="Pinto D."/>
            <person name="Vollmers J."/>
            <person name="Rivas-Marin E."/>
            <person name="Kohn T."/>
            <person name="Peeters S.H."/>
            <person name="Heuer A."/>
            <person name="Rast P."/>
            <person name="Oberbeckmann S."/>
            <person name="Bunk B."/>
            <person name="Jeske O."/>
            <person name="Meyerdierks A."/>
            <person name="Storesund J.E."/>
            <person name="Kallscheuer N."/>
            <person name="Luecker S."/>
            <person name="Lage O.M."/>
            <person name="Pohl T."/>
            <person name="Merkel B.J."/>
            <person name="Hornburger P."/>
            <person name="Mueller R.-W."/>
            <person name="Bruemmer F."/>
            <person name="Labrenz M."/>
            <person name="Spormann A.M."/>
            <person name="Op den Camp H."/>
            <person name="Overmann J."/>
            <person name="Amann R."/>
            <person name="Jetten M.S.M."/>
            <person name="Mascher T."/>
            <person name="Medema M.H."/>
            <person name="Devos D.P."/>
            <person name="Kaster A.-K."/>
            <person name="Ovreas L."/>
            <person name="Rohde M."/>
            <person name="Galperin M.Y."/>
            <person name="Jogler C."/>
        </authorList>
    </citation>
    <scope>NUCLEOTIDE SEQUENCE [LARGE SCALE GENOMIC DNA]</scope>
    <source>
        <strain evidence="3 4">Q31a</strain>
    </source>
</reference>
<dbReference type="EMBL" id="CP036298">
    <property type="protein sequence ID" value="QDV27629.1"/>
    <property type="molecule type" value="Genomic_DNA"/>
</dbReference>
<keyword evidence="1" id="KW-1133">Transmembrane helix</keyword>
<evidence type="ECO:0000259" key="2">
    <source>
        <dbReference type="Pfam" id="PF02470"/>
    </source>
</evidence>
<keyword evidence="1" id="KW-0472">Membrane</keyword>
<dbReference type="Pfam" id="PF02470">
    <property type="entry name" value="MlaD"/>
    <property type="match status" value="1"/>
</dbReference>
<dbReference type="PANTHER" id="PTHR33371">
    <property type="entry name" value="INTERMEMBRANE PHOSPHOLIPID TRANSPORT SYSTEM BINDING PROTEIN MLAD-RELATED"/>
    <property type="match status" value="1"/>
</dbReference>
<proteinExistence type="predicted"/>
<organism evidence="3 4">
    <name type="scientific">Aureliella helgolandensis</name>
    <dbReference type="NCBI Taxonomy" id="2527968"/>
    <lineage>
        <taxon>Bacteria</taxon>
        <taxon>Pseudomonadati</taxon>
        <taxon>Planctomycetota</taxon>
        <taxon>Planctomycetia</taxon>
        <taxon>Pirellulales</taxon>
        <taxon>Pirellulaceae</taxon>
        <taxon>Aureliella</taxon>
    </lineage>
</organism>
<dbReference type="OrthoDB" id="260338at2"/>
<feature type="domain" description="Mce/MlaD" evidence="2">
    <location>
        <begin position="38"/>
        <end position="115"/>
    </location>
</feature>
<keyword evidence="4" id="KW-1185">Reference proteome</keyword>
<accession>A0A518GGA8</accession>
<protein>
    <submittedName>
        <fullName evidence="3">Mce related protein</fullName>
    </submittedName>
</protein>
<name>A0A518GGA8_9BACT</name>